<keyword evidence="6 9" id="KW-0175">Coiled coil</keyword>
<dbReference type="Gene3D" id="1.10.418.60">
    <property type="entry name" value="Ncd80 complex, Nuf2 subunit"/>
    <property type="match status" value="1"/>
</dbReference>
<organism evidence="11 12">
    <name type="scientific">Petrolisthes manimaculis</name>
    <dbReference type="NCBI Taxonomy" id="1843537"/>
    <lineage>
        <taxon>Eukaryota</taxon>
        <taxon>Metazoa</taxon>
        <taxon>Ecdysozoa</taxon>
        <taxon>Arthropoda</taxon>
        <taxon>Crustacea</taxon>
        <taxon>Multicrustacea</taxon>
        <taxon>Malacostraca</taxon>
        <taxon>Eumalacostraca</taxon>
        <taxon>Eucarida</taxon>
        <taxon>Decapoda</taxon>
        <taxon>Pleocyemata</taxon>
        <taxon>Anomura</taxon>
        <taxon>Galatheoidea</taxon>
        <taxon>Porcellanidae</taxon>
        <taxon>Petrolisthes</taxon>
    </lineage>
</organism>
<keyword evidence="7" id="KW-0131">Cell cycle</keyword>
<comment type="subcellular location">
    <subcellularLocation>
        <location evidence="1">Chromosome</location>
        <location evidence="1">Centromere</location>
    </subcellularLocation>
</comment>
<feature type="coiled-coil region" evidence="9">
    <location>
        <begin position="149"/>
        <end position="246"/>
    </location>
</feature>
<name>A0AAE1P7V7_9EUCA</name>
<evidence type="ECO:0000256" key="3">
    <source>
        <dbReference type="ARBA" id="ARBA00022454"/>
    </source>
</evidence>
<dbReference type="InterPro" id="IPR038275">
    <property type="entry name" value="Nuf2_N_sf"/>
</dbReference>
<keyword evidence="8" id="KW-0137">Centromere</keyword>
<keyword evidence="12" id="KW-1185">Reference proteome</keyword>
<comment type="caution">
    <text evidence="11">The sequence shown here is derived from an EMBL/GenBank/DDBJ whole genome shotgun (WGS) entry which is preliminary data.</text>
</comment>
<dbReference type="Pfam" id="PF03800">
    <property type="entry name" value="Nuf2"/>
    <property type="match status" value="1"/>
</dbReference>
<evidence type="ECO:0000256" key="9">
    <source>
        <dbReference type="SAM" id="Coils"/>
    </source>
</evidence>
<sequence>MEMVRTDERLASLLTEKFGLRVTLNDIKKCDPDMTQKIYIHFLKDIGASLEQINTLPFEVSESVQQYPDMYRKALRTMNLAKFVKYFLYNIFGDNSFMPADLYDPKPKKTKHFFWMLLEFISQPSEQLNEIEDEVSLKRETQGEMWKNISKLKEQLQQQKLEKAELKIKEDEEEKRIAEGSAKLEECQDRKNKLKSEVEQKKLTCASLCTAIKEAEMQVIQAKERVKDLSNQVVQDSERVEIQERESRLAQLRTDLQNKKDYFAQFQQDLAIMEQYRDTVTTMVATIRDIQQEYNKDKENFATMTQLSQEQGKVQEQLEDKAMQIQQLNHLIESEQAKISQMHHTWSMNKESILEEIKQHKLTLEELRRSKTEFEIAYQDLENEHSHITGENIKVKEEIINIDNFITTCYSKIIHAMEENNQSLQSTLTEVQQTLEQYRVE</sequence>
<dbReference type="EMBL" id="JAWZYT010002614">
    <property type="protein sequence ID" value="KAK4303113.1"/>
    <property type="molecule type" value="Genomic_DNA"/>
</dbReference>
<evidence type="ECO:0000256" key="6">
    <source>
        <dbReference type="ARBA" id="ARBA00023054"/>
    </source>
</evidence>
<dbReference type="AlphaFoldDB" id="A0AAE1P7V7"/>
<keyword evidence="3" id="KW-0158">Chromosome</keyword>
<evidence type="ECO:0000256" key="4">
    <source>
        <dbReference type="ARBA" id="ARBA00022618"/>
    </source>
</evidence>
<feature type="domain" description="Kinetochore protein Nuf2 N-terminal" evidence="10">
    <location>
        <begin position="8"/>
        <end position="135"/>
    </location>
</feature>
<feature type="coiled-coil region" evidence="9">
    <location>
        <begin position="315"/>
        <end position="441"/>
    </location>
</feature>
<evidence type="ECO:0000259" key="10">
    <source>
        <dbReference type="Pfam" id="PF03800"/>
    </source>
</evidence>
<evidence type="ECO:0000256" key="2">
    <source>
        <dbReference type="ARBA" id="ARBA00005498"/>
    </source>
</evidence>
<keyword evidence="4" id="KW-0132">Cell division</keyword>
<keyword evidence="5" id="KW-0498">Mitosis</keyword>
<accession>A0AAE1P7V7</accession>
<reference evidence="11" key="1">
    <citation type="submission" date="2023-11" db="EMBL/GenBank/DDBJ databases">
        <title>Genome assemblies of two species of porcelain crab, Petrolisthes cinctipes and Petrolisthes manimaculis (Anomura: Porcellanidae).</title>
        <authorList>
            <person name="Angst P."/>
        </authorList>
    </citation>
    <scope>NUCLEOTIDE SEQUENCE</scope>
    <source>
        <strain evidence="11">PB745_02</strain>
        <tissue evidence="11">Gill</tissue>
    </source>
</reference>
<gene>
    <name evidence="11" type="ORF">Pmani_024856</name>
</gene>
<evidence type="ECO:0000256" key="1">
    <source>
        <dbReference type="ARBA" id="ARBA00004584"/>
    </source>
</evidence>
<evidence type="ECO:0000313" key="11">
    <source>
        <dbReference type="EMBL" id="KAK4303113.1"/>
    </source>
</evidence>
<protein>
    <recommendedName>
        <fullName evidence="10">Kinetochore protein Nuf2 N-terminal domain-containing protein</fullName>
    </recommendedName>
</protein>
<evidence type="ECO:0000256" key="7">
    <source>
        <dbReference type="ARBA" id="ARBA00023306"/>
    </source>
</evidence>
<dbReference type="Proteomes" id="UP001292094">
    <property type="component" value="Unassembled WGS sequence"/>
</dbReference>
<dbReference type="GO" id="GO:0031262">
    <property type="term" value="C:Ndc80 complex"/>
    <property type="evidence" value="ECO:0007669"/>
    <property type="project" value="InterPro"/>
</dbReference>
<proteinExistence type="inferred from homology"/>
<evidence type="ECO:0000256" key="5">
    <source>
        <dbReference type="ARBA" id="ARBA00022776"/>
    </source>
</evidence>
<evidence type="ECO:0000313" key="12">
    <source>
        <dbReference type="Proteomes" id="UP001292094"/>
    </source>
</evidence>
<dbReference type="GO" id="GO:0051301">
    <property type="term" value="P:cell division"/>
    <property type="evidence" value="ECO:0007669"/>
    <property type="project" value="UniProtKB-KW"/>
</dbReference>
<comment type="similarity">
    <text evidence="2">Belongs to the NUF2 family.</text>
</comment>
<evidence type="ECO:0000256" key="8">
    <source>
        <dbReference type="ARBA" id="ARBA00023328"/>
    </source>
</evidence>
<dbReference type="InterPro" id="IPR005549">
    <property type="entry name" value="Kinetochore_Nuf2_N"/>
</dbReference>